<reference evidence="1" key="1">
    <citation type="journal article" date="2014" name="Front. Microbiol.">
        <title>High frequency of phylogenetically diverse reductive dehalogenase-homologous genes in deep subseafloor sedimentary metagenomes.</title>
        <authorList>
            <person name="Kawai M."/>
            <person name="Futagami T."/>
            <person name="Toyoda A."/>
            <person name="Takaki Y."/>
            <person name="Nishi S."/>
            <person name="Hori S."/>
            <person name="Arai W."/>
            <person name="Tsubouchi T."/>
            <person name="Morono Y."/>
            <person name="Uchiyama I."/>
            <person name="Ito T."/>
            <person name="Fujiyama A."/>
            <person name="Inagaki F."/>
            <person name="Takami H."/>
        </authorList>
    </citation>
    <scope>NUCLEOTIDE SEQUENCE</scope>
    <source>
        <strain evidence="1">Expedition CK06-06</strain>
    </source>
</reference>
<comment type="caution">
    <text evidence="1">The sequence shown here is derived from an EMBL/GenBank/DDBJ whole genome shotgun (WGS) entry which is preliminary data.</text>
</comment>
<sequence length="113" mass="13695">MEKEKWERELNKMLKNYTDDGYFDLVNGYIPLEQFIQNLLKSEIDKAQREKAKGWRKNIIPPIIRNAKLEEKVEIRKMIEKKEYIDNEPFKAGYLFIRKGYEKAKKDILKQLK</sequence>
<name>X1H3Q4_9ZZZZ</name>
<feature type="non-terminal residue" evidence="1">
    <location>
        <position position="113"/>
    </location>
</feature>
<protein>
    <submittedName>
        <fullName evidence="1">Uncharacterized protein</fullName>
    </submittedName>
</protein>
<organism evidence="1">
    <name type="scientific">marine sediment metagenome</name>
    <dbReference type="NCBI Taxonomy" id="412755"/>
    <lineage>
        <taxon>unclassified sequences</taxon>
        <taxon>metagenomes</taxon>
        <taxon>ecological metagenomes</taxon>
    </lineage>
</organism>
<evidence type="ECO:0000313" key="1">
    <source>
        <dbReference type="EMBL" id="GAH64027.1"/>
    </source>
</evidence>
<proteinExistence type="predicted"/>
<accession>X1H3Q4</accession>
<dbReference type="EMBL" id="BARU01030502">
    <property type="protein sequence ID" value="GAH64027.1"/>
    <property type="molecule type" value="Genomic_DNA"/>
</dbReference>
<gene>
    <name evidence="1" type="ORF">S03H2_48384</name>
</gene>
<dbReference type="AlphaFoldDB" id="X1H3Q4"/>